<keyword evidence="3" id="KW-1185">Reference proteome</keyword>
<dbReference type="GO" id="GO:0005737">
    <property type="term" value="C:cytoplasm"/>
    <property type="evidence" value="ECO:0007669"/>
    <property type="project" value="TreeGrafter"/>
</dbReference>
<dbReference type="AlphaFoldDB" id="A0A401GT06"/>
<dbReference type="GeneID" id="38781781"/>
<dbReference type="PANTHER" id="PTHR43968">
    <property type="match status" value="1"/>
</dbReference>
<dbReference type="InterPro" id="IPR050983">
    <property type="entry name" value="GST_Omega/HSP26"/>
</dbReference>
<dbReference type="SUPFAM" id="SSF52833">
    <property type="entry name" value="Thioredoxin-like"/>
    <property type="match status" value="1"/>
</dbReference>
<dbReference type="PANTHER" id="PTHR43968:SF6">
    <property type="entry name" value="GLUTATHIONE S-TRANSFERASE OMEGA"/>
    <property type="match status" value="1"/>
</dbReference>
<dbReference type="PROSITE" id="PS50404">
    <property type="entry name" value="GST_NTER"/>
    <property type="match status" value="1"/>
</dbReference>
<keyword evidence="2" id="KW-0808">Transferase</keyword>
<reference evidence="2 3" key="1">
    <citation type="journal article" date="2018" name="Sci. Rep.">
        <title>Genome sequence of the cauliflower mushroom Sparassis crispa (Hanabiratake) and its association with beneficial usage.</title>
        <authorList>
            <person name="Kiyama R."/>
            <person name="Furutani Y."/>
            <person name="Kawaguchi K."/>
            <person name="Nakanishi T."/>
        </authorList>
    </citation>
    <scope>NUCLEOTIDE SEQUENCE [LARGE SCALE GENOMIC DNA]</scope>
</reference>
<name>A0A401GT06_9APHY</name>
<dbReference type="InParanoid" id="A0A401GT06"/>
<gene>
    <name evidence="2" type="ORF">SCP_0700440</name>
</gene>
<accession>A0A401GT06</accession>
<dbReference type="InterPro" id="IPR054416">
    <property type="entry name" value="GST_UstS-like_C"/>
</dbReference>
<dbReference type="Pfam" id="PF22041">
    <property type="entry name" value="GST_C_7"/>
    <property type="match status" value="1"/>
</dbReference>
<organism evidence="2 3">
    <name type="scientific">Sparassis crispa</name>
    <dbReference type="NCBI Taxonomy" id="139825"/>
    <lineage>
        <taxon>Eukaryota</taxon>
        <taxon>Fungi</taxon>
        <taxon>Dikarya</taxon>
        <taxon>Basidiomycota</taxon>
        <taxon>Agaricomycotina</taxon>
        <taxon>Agaricomycetes</taxon>
        <taxon>Polyporales</taxon>
        <taxon>Sparassidaceae</taxon>
        <taxon>Sparassis</taxon>
    </lineage>
</organism>
<dbReference type="Proteomes" id="UP000287166">
    <property type="component" value="Unassembled WGS sequence"/>
</dbReference>
<dbReference type="OrthoDB" id="4951845at2759"/>
<comment type="caution">
    <text evidence="2">The sequence shown here is derived from an EMBL/GenBank/DDBJ whole genome shotgun (WGS) entry which is preliminary data.</text>
</comment>
<dbReference type="Pfam" id="PF13409">
    <property type="entry name" value="GST_N_2"/>
    <property type="match status" value="1"/>
</dbReference>
<sequence>MSEVIIFYDIPSRDVKDVAWSPNTWKTRFSLNYKGLPYRTVWVEYPDIARVCREIGAEPTSTSEDGSPYYTLPAIYDPSTKTAISESGKIARYLDKAYPDTPVLIPSGTCALHAAFQEVFLMTVQRRMQPLMLPPTNNILNPPSEAYFRRTRESKFGKLEDWSPPGPIREKHQEDLRVELTKVAVWMASDGEGKPFFMGDTIHYADITIAGWLVWMKKVLGPESQEWTRLKTWDDGKWGTFMQAFEKYEIVG</sequence>
<dbReference type="RefSeq" id="XP_027615777.1">
    <property type="nucleotide sequence ID" value="XM_027759976.1"/>
</dbReference>
<dbReference type="GO" id="GO:0016740">
    <property type="term" value="F:transferase activity"/>
    <property type="evidence" value="ECO:0007669"/>
    <property type="project" value="UniProtKB-KW"/>
</dbReference>
<dbReference type="EMBL" id="BFAD01000007">
    <property type="protein sequence ID" value="GBE84864.1"/>
    <property type="molecule type" value="Genomic_DNA"/>
</dbReference>
<dbReference type="InterPro" id="IPR036249">
    <property type="entry name" value="Thioredoxin-like_sf"/>
</dbReference>
<evidence type="ECO:0000313" key="2">
    <source>
        <dbReference type="EMBL" id="GBE84864.1"/>
    </source>
</evidence>
<feature type="domain" description="GST N-terminal" evidence="1">
    <location>
        <begin position="11"/>
        <end position="102"/>
    </location>
</feature>
<protein>
    <submittedName>
        <fullName evidence="2">Glutathione S-transferase-like protein</fullName>
    </submittedName>
</protein>
<evidence type="ECO:0000259" key="1">
    <source>
        <dbReference type="PROSITE" id="PS50404"/>
    </source>
</evidence>
<proteinExistence type="predicted"/>
<evidence type="ECO:0000313" key="3">
    <source>
        <dbReference type="Proteomes" id="UP000287166"/>
    </source>
</evidence>
<dbReference type="InterPro" id="IPR036282">
    <property type="entry name" value="Glutathione-S-Trfase_C_sf"/>
</dbReference>
<dbReference type="SUPFAM" id="SSF47616">
    <property type="entry name" value="GST C-terminal domain-like"/>
    <property type="match status" value="1"/>
</dbReference>
<dbReference type="InterPro" id="IPR004045">
    <property type="entry name" value="Glutathione_S-Trfase_N"/>
</dbReference>
<dbReference type="Gene3D" id="3.40.30.10">
    <property type="entry name" value="Glutaredoxin"/>
    <property type="match status" value="1"/>
</dbReference>
<dbReference type="Gene3D" id="1.20.1050.10">
    <property type="match status" value="1"/>
</dbReference>